<dbReference type="SUPFAM" id="SSF50969">
    <property type="entry name" value="YVTN repeat-like/Quinoprotein amine dehydrogenase"/>
    <property type="match status" value="1"/>
</dbReference>
<dbReference type="EMBL" id="CAKKNE010000002">
    <property type="protein sequence ID" value="CAH0367130.1"/>
    <property type="molecule type" value="Genomic_DNA"/>
</dbReference>
<dbReference type="Proteomes" id="UP000789595">
    <property type="component" value="Unassembled WGS sequence"/>
</dbReference>
<dbReference type="InterPro" id="IPR011044">
    <property type="entry name" value="Quino_amine_DH_bsu"/>
</dbReference>
<keyword evidence="7" id="KW-0206">Cytoskeleton</keyword>
<dbReference type="GO" id="GO:0060271">
    <property type="term" value="P:cilium assembly"/>
    <property type="evidence" value="ECO:0007669"/>
    <property type="project" value="TreeGrafter"/>
</dbReference>
<evidence type="ECO:0000313" key="13">
    <source>
        <dbReference type="Proteomes" id="UP000789595"/>
    </source>
</evidence>
<dbReference type="AlphaFoldDB" id="A0A8J2S9Q1"/>
<evidence type="ECO:0000259" key="11">
    <source>
        <dbReference type="PROSITE" id="PS50086"/>
    </source>
</evidence>
<evidence type="ECO:0000256" key="8">
    <source>
        <dbReference type="ARBA" id="ARBA00023273"/>
    </source>
</evidence>
<feature type="region of interest" description="Disordered" evidence="10">
    <location>
        <begin position="1"/>
        <end position="50"/>
    </location>
</feature>
<evidence type="ECO:0000256" key="1">
    <source>
        <dbReference type="ARBA" id="ARBA00004138"/>
    </source>
</evidence>
<evidence type="ECO:0000256" key="5">
    <source>
        <dbReference type="ARBA" id="ARBA00022737"/>
    </source>
</evidence>
<reference evidence="12" key="1">
    <citation type="submission" date="2021-11" db="EMBL/GenBank/DDBJ databases">
        <authorList>
            <consortium name="Genoscope - CEA"/>
            <person name="William W."/>
        </authorList>
    </citation>
    <scope>NUCLEOTIDE SEQUENCE</scope>
</reference>
<evidence type="ECO:0000313" key="12">
    <source>
        <dbReference type="EMBL" id="CAH0367130.1"/>
    </source>
</evidence>
<feature type="compositionally biased region" description="Pro residues" evidence="10">
    <location>
        <begin position="376"/>
        <end position="391"/>
    </location>
</feature>
<evidence type="ECO:0000256" key="2">
    <source>
        <dbReference type="ARBA" id="ARBA00004300"/>
    </source>
</evidence>
<keyword evidence="13" id="KW-1185">Reference proteome</keyword>
<feature type="coiled-coil region" evidence="9">
    <location>
        <begin position="767"/>
        <end position="813"/>
    </location>
</feature>
<keyword evidence="5" id="KW-0677">Repeat</keyword>
<organism evidence="12 13">
    <name type="scientific">Pelagomonas calceolata</name>
    <dbReference type="NCBI Taxonomy" id="35677"/>
    <lineage>
        <taxon>Eukaryota</taxon>
        <taxon>Sar</taxon>
        <taxon>Stramenopiles</taxon>
        <taxon>Ochrophyta</taxon>
        <taxon>Pelagophyceae</taxon>
        <taxon>Pelagomonadales</taxon>
        <taxon>Pelagomonadaceae</taxon>
        <taxon>Pelagomonas</taxon>
    </lineage>
</organism>
<dbReference type="GO" id="GO:0005813">
    <property type="term" value="C:centrosome"/>
    <property type="evidence" value="ECO:0007669"/>
    <property type="project" value="UniProtKB-SubCell"/>
</dbReference>
<name>A0A8J2S9Q1_9STRA</name>
<keyword evidence="8" id="KW-0966">Cell projection</keyword>
<evidence type="ECO:0000256" key="10">
    <source>
        <dbReference type="SAM" id="MobiDB-lite"/>
    </source>
</evidence>
<dbReference type="InterPro" id="IPR000195">
    <property type="entry name" value="Rab-GAP-TBC_dom"/>
</dbReference>
<sequence>APAARETAPRESGCPACGTKKTRAARPRMASTTSVPGGKQPCSGSLWPPGRAPRPTADGIVCVLQNRPASADSRVRFTAVAVDAGARVAAGDERGALVVVDAARNRFERVATLDARATALAWVGDRVACAVCHPRAPRLVAVDAATGTLSEVAAAHAPGTSIATLDARDRLVVTAARDAARFWTLDGDWLRQSAFEGAGAEVAAAAVGTDGNAVVLDRDGVVHLVDPSSGQATAQLSPRQHGEAPSRGVWCCLAALPGGAVVAGGPLLCEWAPGGAFERLSAPPPRARSLVALLRAGSDLLALGEDGRLNALDVSQTSAAAATLAVAPRAVVVAAAAAGASVAVATADGELLLLDLAVARRRQPVGPTPLRRYFPAPEPAAPEPAPAPAPAPWDFKGPPALPPPPRPRRAAPRRGAPLHRVARPCDADALTPARLRRVLGEEGEFPAEHRSLAWRALLDLPERQAAFDALRCGDGGQGAAVDAAARAAAACRRRAAKLPRSNAATALVECCGALGRWCPALADADWLPAAVYPFALAFEGDALCTFETVVCLLGKWARGWLACWPEPPLPALNAVERLLQNYDAEVAAHLGALGCTPTDWAWPVLRSFLSECLRKEDWLRLWDHILARPDRPHRLLLAPVAVATAARGPMLAAESVHDVVRLVRSPLACGSAVWPELWALERRCAADPLLARLARAEPDGAKTTGPAALARGLASIAGAANVANDRFPMPLPRGDSVAAYPKLAYEPRQATDIARAEFRRVAAEHGASRDRRLAENAEARAAEAAEEAAKKLLADQEAAARAEEAALARQQAEDGAAQCINQTVATRLRHGSIMTSTPPTR</sequence>
<dbReference type="PANTHER" id="PTHR19853:SF1">
    <property type="entry name" value="TBC1 DOMAIN FAMILY MEMBER 31"/>
    <property type="match status" value="1"/>
</dbReference>
<dbReference type="InterPro" id="IPR051570">
    <property type="entry name" value="TBC1_cilium_biogenesis"/>
</dbReference>
<dbReference type="PROSITE" id="PS50086">
    <property type="entry name" value="TBC_RABGAP"/>
    <property type="match status" value="1"/>
</dbReference>
<evidence type="ECO:0000256" key="6">
    <source>
        <dbReference type="ARBA" id="ARBA00023054"/>
    </source>
</evidence>
<feature type="non-terminal residue" evidence="12">
    <location>
        <position position="841"/>
    </location>
</feature>
<dbReference type="InterPro" id="IPR035969">
    <property type="entry name" value="Rab-GAP_TBC_sf"/>
</dbReference>
<evidence type="ECO:0000256" key="4">
    <source>
        <dbReference type="ARBA" id="ARBA00022574"/>
    </source>
</evidence>
<protein>
    <recommendedName>
        <fullName evidence="11">Rab-GAP TBC domain-containing protein</fullName>
    </recommendedName>
</protein>
<dbReference type="Gene3D" id="1.10.472.80">
    <property type="entry name" value="Ypt/Rab-GAP domain of gyp1p, domain 3"/>
    <property type="match status" value="1"/>
</dbReference>
<feature type="non-terminal residue" evidence="12">
    <location>
        <position position="1"/>
    </location>
</feature>
<evidence type="ECO:0000256" key="3">
    <source>
        <dbReference type="ARBA" id="ARBA00022490"/>
    </source>
</evidence>
<feature type="compositionally biased region" description="Basic residues" evidence="10">
    <location>
        <begin position="406"/>
        <end position="417"/>
    </location>
</feature>
<dbReference type="Gene3D" id="2.130.10.10">
    <property type="entry name" value="YVTN repeat-like/Quinoprotein amine dehydrogenase"/>
    <property type="match status" value="1"/>
</dbReference>
<comment type="subcellular location">
    <subcellularLocation>
        <location evidence="1">Cell projection</location>
        <location evidence="1">Cilium</location>
    </subcellularLocation>
    <subcellularLocation>
        <location evidence="2">Cytoplasm</location>
        <location evidence="2">Cytoskeleton</location>
        <location evidence="2">Microtubule organizing center</location>
        <location evidence="2">Centrosome</location>
    </subcellularLocation>
</comment>
<dbReference type="OrthoDB" id="5578278at2759"/>
<accession>A0A8J2S9Q1</accession>
<keyword evidence="3" id="KW-0963">Cytoplasm</keyword>
<proteinExistence type="predicted"/>
<feature type="region of interest" description="Disordered" evidence="10">
    <location>
        <begin position="367"/>
        <end position="417"/>
    </location>
</feature>
<dbReference type="SUPFAM" id="SSF47923">
    <property type="entry name" value="Ypt/Rab-GAP domain of gyp1p"/>
    <property type="match status" value="1"/>
</dbReference>
<feature type="domain" description="Rab-GAP TBC" evidence="11">
    <location>
        <begin position="444"/>
        <end position="629"/>
    </location>
</feature>
<gene>
    <name evidence="12" type="ORF">PECAL_2P01380</name>
</gene>
<dbReference type="PANTHER" id="PTHR19853">
    <property type="entry name" value="WD REPEAT CONTAINING PROTEIN 3 WDR3"/>
    <property type="match status" value="1"/>
</dbReference>
<comment type="caution">
    <text evidence="12">The sequence shown here is derived from an EMBL/GenBank/DDBJ whole genome shotgun (WGS) entry which is preliminary data.</text>
</comment>
<keyword evidence="4" id="KW-0853">WD repeat</keyword>
<dbReference type="InterPro" id="IPR015943">
    <property type="entry name" value="WD40/YVTN_repeat-like_dom_sf"/>
</dbReference>
<evidence type="ECO:0000256" key="9">
    <source>
        <dbReference type="SAM" id="Coils"/>
    </source>
</evidence>
<dbReference type="GO" id="GO:0036064">
    <property type="term" value="C:ciliary basal body"/>
    <property type="evidence" value="ECO:0007669"/>
    <property type="project" value="TreeGrafter"/>
</dbReference>
<evidence type="ECO:0000256" key="7">
    <source>
        <dbReference type="ARBA" id="ARBA00023212"/>
    </source>
</evidence>
<keyword evidence="6 9" id="KW-0175">Coiled coil</keyword>